<dbReference type="InterPro" id="IPR015421">
    <property type="entry name" value="PyrdxlP-dep_Trfase_major"/>
</dbReference>
<evidence type="ECO:0000256" key="2">
    <source>
        <dbReference type="ARBA" id="ARBA00022679"/>
    </source>
</evidence>
<dbReference type="GO" id="GO:0008483">
    <property type="term" value="F:transaminase activity"/>
    <property type="evidence" value="ECO:0007669"/>
    <property type="project" value="UniProtKB-KW"/>
</dbReference>
<dbReference type="PANTHER" id="PTHR13693">
    <property type="entry name" value="CLASS II AMINOTRANSFERASE/8-AMINO-7-OXONONANOATE SYNTHASE"/>
    <property type="match status" value="1"/>
</dbReference>
<dbReference type="EMBL" id="JBHUOX010000006">
    <property type="protein sequence ID" value="MFD3000645.1"/>
    <property type="molecule type" value="Genomic_DNA"/>
</dbReference>
<dbReference type="SUPFAM" id="SSF53383">
    <property type="entry name" value="PLP-dependent transferases"/>
    <property type="match status" value="1"/>
</dbReference>
<dbReference type="Gene3D" id="3.90.1150.10">
    <property type="entry name" value="Aspartate Aminotransferase, domain 1"/>
    <property type="match status" value="1"/>
</dbReference>
<dbReference type="Proteomes" id="UP001597641">
    <property type="component" value="Unassembled WGS sequence"/>
</dbReference>
<feature type="domain" description="Aminotransferase class I/classII large" evidence="3">
    <location>
        <begin position="57"/>
        <end position="349"/>
    </location>
</feature>
<comment type="cofactor">
    <cofactor evidence="1">
        <name>pyridoxal 5'-phosphate</name>
        <dbReference type="ChEBI" id="CHEBI:597326"/>
    </cofactor>
</comment>
<accession>A0ABW6BS36</accession>
<gene>
    <name evidence="4" type="ORF">ACFS7Z_09765</name>
</gene>
<dbReference type="InterPro" id="IPR015422">
    <property type="entry name" value="PyrdxlP-dep_Trfase_small"/>
</dbReference>
<proteinExistence type="predicted"/>
<dbReference type="Pfam" id="PF00155">
    <property type="entry name" value="Aminotran_1_2"/>
    <property type="match status" value="1"/>
</dbReference>
<evidence type="ECO:0000313" key="4">
    <source>
        <dbReference type="EMBL" id="MFD3000645.1"/>
    </source>
</evidence>
<keyword evidence="5" id="KW-1185">Reference proteome</keyword>
<protein>
    <submittedName>
        <fullName evidence="4">Aminotransferase class I/II-fold pyridoxal phosphate-dependent enzyme</fullName>
    </submittedName>
</protein>
<reference evidence="5" key="1">
    <citation type="journal article" date="2019" name="Int. J. Syst. Evol. Microbiol.">
        <title>The Global Catalogue of Microorganisms (GCM) 10K type strain sequencing project: providing services to taxonomists for standard genome sequencing and annotation.</title>
        <authorList>
            <consortium name="The Broad Institute Genomics Platform"/>
            <consortium name="The Broad Institute Genome Sequencing Center for Infectious Disease"/>
            <person name="Wu L."/>
            <person name="Ma J."/>
        </authorList>
    </citation>
    <scope>NUCLEOTIDE SEQUENCE [LARGE SCALE GENOMIC DNA]</scope>
    <source>
        <strain evidence="5">KCTC 23984</strain>
    </source>
</reference>
<keyword evidence="4" id="KW-0032">Aminotransferase</keyword>
<organism evidence="4 5">
    <name type="scientific">Pontibacter toksunensis</name>
    <dbReference type="NCBI Taxonomy" id="1332631"/>
    <lineage>
        <taxon>Bacteria</taxon>
        <taxon>Pseudomonadati</taxon>
        <taxon>Bacteroidota</taxon>
        <taxon>Cytophagia</taxon>
        <taxon>Cytophagales</taxon>
        <taxon>Hymenobacteraceae</taxon>
        <taxon>Pontibacter</taxon>
    </lineage>
</organism>
<dbReference type="InterPro" id="IPR004839">
    <property type="entry name" value="Aminotransferase_I/II_large"/>
</dbReference>
<dbReference type="InterPro" id="IPR050087">
    <property type="entry name" value="AON_synthase_class-II"/>
</dbReference>
<comment type="caution">
    <text evidence="4">The sequence shown here is derived from an EMBL/GenBank/DDBJ whole genome shotgun (WGS) entry which is preliminary data.</text>
</comment>
<evidence type="ECO:0000313" key="5">
    <source>
        <dbReference type="Proteomes" id="UP001597641"/>
    </source>
</evidence>
<dbReference type="Gene3D" id="3.40.640.10">
    <property type="entry name" value="Type I PLP-dependent aspartate aminotransferase-like (Major domain)"/>
    <property type="match status" value="1"/>
</dbReference>
<sequence length="359" mass="40494">MSDSERVHADHMPGRTLTLNGEEYLYCSGTSYLGISCNEAFRECLAEGMQQYGTNYSSSRRSNLQLKVYEETERYLAAYTGVEAALTMSSGFLAGQLLVQTLQGSGHFVYAPGTHPALWRSPTDAPDAAQEFEEWVDWLLREMPAMQEQHIILFCNSLDPLQARNYSFDWLTSLPPEKQVTLVIDDSHGFGVTGKNGAGIYRQLQQVPHVRLVVVTSFGKAFGIPAGVILGNEKLISLLKTSPYFGGASPAVPAYLFAFSRCQSVFAEARQQLLFNITYFRERLERPEMFNFFEHYPVFSTHRESLCSFLQQNKVLISSFRYPTPNHEPVTRVILNSLHTQEDLQRLTDLINKFSAAPT</sequence>
<dbReference type="RefSeq" id="WP_377483880.1">
    <property type="nucleotide sequence ID" value="NZ_JBHUOX010000006.1"/>
</dbReference>
<evidence type="ECO:0000259" key="3">
    <source>
        <dbReference type="Pfam" id="PF00155"/>
    </source>
</evidence>
<dbReference type="InterPro" id="IPR015424">
    <property type="entry name" value="PyrdxlP-dep_Trfase"/>
</dbReference>
<name>A0ABW6BS36_9BACT</name>
<evidence type="ECO:0000256" key="1">
    <source>
        <dbReference type="ARBA" id="ARBA00001933"/>
    </source>
</evidence>
<keyword evidence="2" id="KW-0808">Transferase</keyword>